<dbReference type="OrthoDB" id="651281at2"/>
<evidence type="ECO:0000313" key="3">
    <source>
        <dbReference type="EMBL" id="QAA80547.1"/>
    </source>
</evidence>
<protein>
    <submittedName>
        <fullName evidence="3">Metallophosphoesterase</fullName>
    </submittedName>
</protein>
<dbReference type="SUPFAM" id="SSF56300">
    <property type="entry name" value="Metallo-dependent phosphatases"/>
    <property type="match status" value="1"/>
</dbReference>
<dbReference type="PANTHER" id="PTHR31302">
    <property type="entry name" value="TRANSMEMBRANE PROTEIN WITH METALLOPHOSPHOESTERASE DOMAIN-RELATED"/>
    <property type="match status" value="1"/>
</dbReference>
<dbReference type="InterPro" id="IPR029052">
    <property type="entry name" value="Metallo-depent_PP-like"/>
</dbReference>
<dbReference type="RefSeq" id="WP_128248946.1">
    <property type="nucleotide sequence ID" value="NZ_CP034951.1"/>
</dbReference>
<accession>A0A410FZV4</accession>
<dbReference type="Gene3D" id="3.60.21.10">
    <property type="match status" value="1"/>
</dbReference>
<dbReference type="PANTHER" id="PTHR31302:SF0">
    <property type="entry name" value="TRANSMEMBRANE PROTEIN WITH METALLOPHOSPHOESTERASE DOMAIN"/>
    <property type="match status" value="1"/>
</dbReference>
<reference evidence="3 4" key="1">
    <citation type="submission" date="2019-01" db="EMBL/GenBank/DDBJ databases">
        <title>Complete genome sequencing of Aequorivita sp. H23M31.</title>
        <authorList>
            <person name="Bae J.-W."/>
        </authorList>
    </citation>
    <scope>NUCLEOTIDE SEQUENCE [LARGE SCALE GENOMIC DNA]</scope>
    <source>
        <strain evidence="3 4">H23M31</strain>
    </source>
</reference>
<evidence type="ECO:0000313" key="4">
    <source>
        <dbReference type="Proteomes" id="UP000285517"/>
    </source>
</evidence>
<dbReference type="Pfam" id="PF00149">
    <property type="entry name" value="Metallophos"/>
    <property type="match status" value="1"/>
</dbReference>
<organism evidence="3 4">
    <name type="scientific">Aequorivita ciconiae</name>
    <dbReference type="NCBI Taxonomy" id="2494375"/>
    <lineage>
        <taxon>Bacteria</taxon>
        <taxon>Pseudomonadati</taxon>
        <taxon>Bacteroidota</taxon>
        <taxon>Flavobacteriia</taxon>
        <taxon>Flavobacteriales</taxon>
        <taxon>Flavobacteriaceae</taxon>
        <taxon>Aequorivita</taxon>
    </lineage>
</organism>
<dbReference type="InterPro" id="IPR004843">
    <property type="entry name" value="Calcineurin-like_PHP"/>
</dbReference>
<evidence type="ECO:0000259" key="2">
    <source>
        <dbReference type="Pfam" id="PF24406"/>
    </source>
</evidence>
<dbReference type="AlphaFoldDB" id="A0A410FZV4"/>
<dbReference type="EMBL" id="CP034951">
    <property type="protein sequence ID" value="QAA80547.1"/>
    <property type="molecule type" value="Genomic_DNA"/>
</dbReference>
<dbReference type="KEGG" id="aev:EI546_01850"/>
<dbReference type="Pfam" id="PF24406">
    <property type="entry name" value="nSTAND_NTPase4"/>
    <property type="match status" value="1"/>
</dbReference>
<dbReference type="SUPFAM" id="SSF52540">
    <property type="entry name" value="P-loop containing nucleoside triphosphate hydrolases"/>
    <property type="match status" value="1"/>
</dbReference>
<dbReference type="InterPro" id="IPR057123">
    <property type="entry name" value="STAND_NTPase4_dom"/>
</dbReference>
<feature type="domain" description="Calcineurin-like phosphoesterase" evidence="1">
    <location>
        <begin position="2"/>
        <end position="251"/>
    </location>
</feature>
<evidence type="ECO:0000259" key="1">
    <source>
        <dbReference type="Pfam" id="PF00149"/>
    </source>
</evidence>
<gene>
    <name evidence="3" type="ORF">EI546_01850</name>
</gene>
<keyword evidence="4" id="KW-1185">Reference proteome</keyword>
<dbReference type="InterPro" id="IPR027417">
    <property type="entry name" value="P-loop_NTPase"/>
</dbReference>
<dbReference type="GO" id="GO:0016787">
    <property type="term" value="F:hydrolase activity"/>
    <property type="evidence" value="ECO:0007669"/>
    <property type="project" value="InterPro"/>
</dbReference>
<name>A0A410FZV4_9FLAO</name>
<dbReference type="Proteomes" id="UP000285517">
    <property type="component" value="Chromosome"/>
</dbReference>
<feature type="domain" description="STAND NTPase 4 small alpha/beta" evidence="2">
    <location>
        <begin position="649"/>
        <end position="707"/>
    </location>
</feature>
<sequence length="1044" mass="123472">MIRILHLTDFHLNRRTLRDWNDFYKDSFFEKLDQFQNDRPIDLVVFTGDLIDKGGKDFSKANLAFEEFNENIIKPIIHFLKLDISKFIICPGNHDINRSADDEIDENGLKSTLTSSEKIIDFIGNAEKTNSYKRIERIRDYKIFESKLYENIIEDKIQSLFTFSIKFTLGNRTIGISSINSSWRCYGEDDFNNIIIGETQLNNNFKFISDCDIKIALIHHQLDWLIKAEKKTMISHVNKNYDLVLSGHVHEGASNMSTGFTGSVFHNVSSSGLNQIRTNNIDYVNGFTIIDYNENITCYYLKYNHNQKIFVDNTDLVDKGKKIYGRPVADTEVNIENYRTAIENIIEDHYLEMNNHFITGKRNDKDITVKNAFIYPPIDNGKSFYEQKITETNFGDIINSNENILFLGPQESGKKSLLFRIIVEFIDDYDIYFKIPVFIDFNEIKNKEFTTIIKEYTRLGSDIVREILKKGKFIFVIDNLSYHESKNYGAQINRLHKFYRDFPKNRFICSYIHDNLGIIPPEIINYSIIPFSYHFIRGLKTKEIKQIMKQWLPYDNSSKNDENLEKLVKTFTSYHLPPNALSVHLYLWCHENSQEKPINQAVLMEIYIDLILEKLNKENIYRKNFDSKNKIQLISMIAEKIIRKEDNLYTLEYTEFHSIIHEYLKEKVGFTFDEDVIINYLLERKIFTKNNRNEVRFSQVCFIHFFVAKRMQDNTEFKKFILDETRYFNYPKEIDYYTGLVRSDIDTFRLIFQRFKEVFDPMNFILTDINPDEYFNIPIKKNTQYSEPLARNIEIAKIKENRPTNEISERQLDEQLNRISHNKNENKDNKKIDFDRMMLIMCNVLRNSEGIEDLDLKKSAYNEIIKHNITYTILYTQLLIKYIIEHRKLPPSIPENISLDYLLQNFPYLIQQSLNSHLGTQKLEVVILDKILQEKKGISNTKSEIEKYLSIALFSDIQGNNFNIHLKYLVKSANTVPVQNFLLYKLTEYLYKRSKGGSENEAMYLDLISDLKIRTQKLPKRLKERIVKDLLESKNKMKKYILLE</sequence>
<dbReference type="InterPro" id="IPR051158">
    <property type="entry name" value="Metallophosphoesterase_sf"/>
</dbReference>
<proteinExistence type="predicted"/>